<dbReference type="NCBIfam" id="NF033545">
    <property type="entry name" value="transpos_IS630"/>
    <property type="match status" value="1"/>
</dbReference>
<gene>
    <name evidence="2" type="ORF">DES49_3106</name>
</gene>
<dbReference type="PANTHER" id="PTHR30347">
    <property type="entry name" value="POTASSIUM CHANNEL RELATED"/>
    <property type="match status" value="1"/>
</dbReference>
<accession>A0A4R7JFK9</accession>
<keyword evidence="2" id="KW-0238">DNA-binding</keyword>
<dbReference type="SUPFAM" id="SSF46689">
    <property type="entry name" value="Homeodomain-like"/>
    <property type="match status" value="1"/>
</dbReference>
<dbReference type="InterPro" id="IPR052702">
    <property type="entry name" value="MscS-like_channel"/>
</dbReference>
<feature type="domain" description="Tc1-like transposase DDE" evidence="1">
    <location>
        <begin position="174"/>
        <end position="318"/>
    </location>
</feature>
<dbReference type="SUPFAM" id="SSF53098">
    <property type="entry name" value="Ribonuclease H-like"/>
    <property type="match status" value="1"/>
</dbReference>
<dbReference type="Pfam" id="PF13565">
    <property type="entry name" value="HTH_32"/>
    <property type="match status" value="1"/>
</dbReference>
<dbReference type="InterPro" id="IPR012337">
    <property type="entry name" value="RNaseH-like_sf"/>
</dbReference>
<evidence type="ECO:0000313" key="3">
    <source>
        <dbReference type="Proteomes" id="UP000295830"/>
    </source>
</evidence>
<dbReference type="InterPro" id="IPR009057">
    <property type="entry name" value="Homeodomain-like_sf"/>
</dbReference>
<dbReference type="InterPro" id="IPR038717">
    <property type="entry name" value="Tc1-like_DDE_dom"/>
</dbReference>
<proteinExistence type="predicted"/>
<dbReference type="RefSeq" id="WP_133737324.1">
    <property type="nucleotide sequence ID" value="NZ_SOAX01000011.1"/>
</dbReference>
<dbReference type="Gene3D" id="3.30.420.10">
    <property type="entry name" value="Ribonuclease H-like superfamily/Ribonuclease H"/>
    <property type="match status" value="1"/>
</dbReference>
<organism evidence="2 3">
    <name type="scientific">Halospina denitrificans</name>
    <dbReference type="NCBI Taxonomy" id="332522"/>
    <lineage>
        <taxon>Bacteria</taxon>
        <taxon>Pseudomonadati</taxon>
        <taxon>Pseudomonadota</taxon>
        <taxon>Gammaproteobacteria</taxon>
        <taxon>Halospina</taxon>
    </lineage>
</organism>
<dbReference type="AlphaFoldDB" id="A0A4R7JFK9"/>
<dbReference type="PANTHER" id="PTHR30347:SF1">
    <property type="entry name" value="MECHANOSENSITIVE CHANNEL MSCK"/>
    <property type="match status" value="1"/>
</dbReference>
<evidence type="ECO:0000259" key="1">
    <source>
        <dbReference type="Pfam" id="PF13358"/>
    </source>
</evidence>
<dbReference type="Pfam" id="PF13358">
    <property type="entry name" value="DDE_3"/>
    <property type="match status" value="1"/>
</dbReference>
<name>A0A4R7JFK9_9GAMM</name>
<sequence>MARQPASFELPVNDQLELESWLRKSTLSQNLVQRARILLSLNDGLSPKQVTDALGVGKPTVFKWRKRYLEQGLQGLNDAPRPGQPRKLDQKTVKTILEDTVHKLPRESTHWSVRLMAEYAGVSRWQVHQIWQAADLKPHRLKTFKISNDPDFAEKVFDVVGLYLNPPDNALVLSVDEKTQIQALDRTQPKLQLRPGQVERRTHDYKRHGTTSLYAALNILNGEVIGRITQRHRAKEFLDFLKQIDRQTPSDQDLHLILDNSSTHKTAEVKAWLEKHPRFKLHFTPTSASWLNAVEGWFAQLERRALYRGIFTSVHELKSAIRRYIKTHNERLAKPFQWHKSAESIMTSVEHAKLSAIDNENR</sequence>
<dbReference type="EMBL" id="SOAX01000011">
    <property type="protein sequence ID" value="TDT36531.1"/>
    <property type="molecule type" value="Genomic_DNA"/>
</dbReference>
<dbReference type="GO" id="GO:0003677">
    <property type="term" value="F:DNA binding"/>
    <property type="evidence" value="ECO:0007669"/>
    <property type="project" value="UniProtKB-KW"/>
</dbReference>
<evidence type="ECO:0000313" key="2">
    <source>
        <dbReference type="EMBL" id="TDT36531.1"/>
    </source>
</evidence>
<dbReference type="InterPro" id="IPR047655">
    <property type="entry name" value="Transpos_IS630-like"/>
</dbReference>
<reference evidence="2 3" key="1">
    <citation type="submission" date="2019-03" db="EMBL/GenBank/DDBJ databases">
        <title>Genomic Encyclopedia of Type Strains, Phase IV (KMG-IV): sequencing the most valuable type-strain genomes for metagenomic binning, comparative biology and taxonomic classification.</title>
        <authorList>
            <person name="Goeker M."/>
        </authorList>
    </citation>
    <scope>NUCLEOTIDE SEQUENCE [LARGE SCALE GENOMIC DNA]</scope>
    <source>
        <strain evidence="2 3">DSM 15505</strain>
    </source>
</reference>
<protein>
    <submittedName>
        <fullName evidence="2">Homeodomain-containing protein</fullName>
    </submittedName>
</protein>
<dbReference type="Proteomes" id="UP000295830">
    <property type="component" value="Unassembled WGS sequence"/>
</dbReference>
<keyword evidence="2" id="KW-0371">Homeobox</keyword>
<keyword evidence="3" id="KW-1185">Reference proteome</keyword>
<dbReference type="InterPro" id="IPR036397">
    <property type="entry name" value="RNaseH_sf"/>
</dbReference>
<comment type="caution">
    <text evidence="2">The sequence shown here is derived from an EMBL/GenBank/DDBJ whole genome shotgun (WGS) entry which is preliminary data.</text>
</comment>
<dbReference type="OrthoDB" id="165456at2"/>